<dbReference type="InParanoid" id="A0A1J7ILU9"/>
<dbReference type="Proteomes" id="UP000182658">
    <property type="component" value="Unassembled WGS sequence"/>
</dbReference>
<dbReference type="OrthoDB" id="4585105at2759"/>
<keyword evidence="3" id="KW-1185">Reference proteome</keyword>
<dbReference type="EMBL" id="KV875175">
    <property type="protein sequence ID" value="OIW22105.1"/>
    <property type="molecule type" value="Genomic_DNA"/>
</dbReference>
<protein>
    <submittedName>
        <fullName evidence="2">Uncharacterized protein</fullName>
    </submittedName>
</protein>
<organism evidence="2 3">
    <name type="scientific">Coniochaeta ligniaria NRRL 30616</name>
    <dbReference type="NCBI Taxonomy" id="1408157"/>
    <lineage>
        <taxon>Eukaryota</taxon>
        <taxon>Fungi</taxon>
        <taxon>Dikarya</taxon>
        <taxon>Ascomycota</taxon>
        <taxon>Pezizomycotina</taxon>
        <taxon>Sordariomycetes</taxon>
        <taxon>Sordariomycetidae</taxon>
        <taxon>Coniochaetales</taxon>
        <taxon>Coniochaetaceae</taxon>
        <taxon>Coniochaeta</taxon>
    </lineage>
</organism>
<feature type="non-terminal residue" evidence="2">
    <location>
        <position position="1"/>
    </location>
</feature>
<dbReference type="AlphaFoldDB" id="A0A1J7ILU9"/>
<evidence type="ECO:0000313" key="2">
    <source>
        <dbReference type="EMBL" id="OIW22105.1"/>
    </source>
</evidence>
<evidence type="ECO:0000313" key="3">
    <source>
        <dbReference type="Proteomes" id="UP000182658"/>
    </source>
</evidence>
<sequence length="309" mass="34949">LDNPTLDRIVQHIVDVRRRNTQVICTFDWPADQIDTLFSHLAVRLHTLGEDKVRHTEYDYRLEKIILYIMQESRIHYQVKYGLDQEIRLGLMLSMSAIQEVDLRLRAKAIIGHGTASIHQDGRILRQADCSFGHAESRKHVEEKAVEYISCTQGDIQAVLILDLKYPKANMAFVSLYVPDASPGNVAGGRWVLRRDVFYGGDGLSEQPDGQVDLYLSDFLGHTGLPTALCRPSGADLDAGITRTPHVILTYDRLREVFLQARSIHAGILGPSVPGPESLYQAAARRVGEQAERRHTEEMNRRIAEEREE</sequence>
<name>A0A1J7ILU9_9PEZI</name>
<accession>A0A1J7ILU9</accession>
<reference evidence="2 3" key="1">
    <citation type="submission" date="2016-10" db="EMBL/GenBank/DDBJ databases">
        <title>Draft genome sequence of Coniochaeta ligniaria NRRL30616, a lignocellulolytic fungus for bioabatement of inhibitors in plant biomass hydrolysates.</title>
        <authorList>
            <consortium name="DOE Joint Genome Institute"/>
            <person name="Jimenez D.J."/>
            <person name="Hector R.E."/>
            <person name="Riley R."/>
            <person name="Sun H."/>
            <person name="Grigoriev I.V."/>
            <person name="Van Elsas J.D."/>
            <person name="Nichols N.N."/>
        </authorList>
    </citation>
    <scope>NUCLEOTIDE SEQUENCE [LARGE SCALE GENOMIC DNA]</scope>
    <source>
        <strain evidence="2 3">NRRL 30616</strain>
    </source>
</reference>
<proteinExistence type="predicted"/>
<feature type="region of interest" description="Disordered" evidence="1">
    <location>
        <begin position="288"/>
        <end position="309"/>
    </location>
</feature>
<evidence type="ECO:0000256" key="1">
    <source>
        <dbReference type="SAM" id="MobiDB-lite"/>
    </source>
</evidence>
<feature type="non-terminal residue" evidence="2">
    <location>
        <position position="309"/>
    </location>
</feature>
<gene>
    <name evidence="2" type="ORF">CONLIGDRAFT_557427</name>
</gene>